<gene>
    <name evidence="1" type="ORF">CP963_13635</name>
</gene>
<protein>
    <submittedName>
        <fullName evidence="1">Uncharacterized protein</fullName>
    </submittedName>
</protein>
<sequence length="127" mass="15164">MKLNTNKNPSIIIFFILLFFSLHWITNQHIANKFIDEKVSKIEYIHNFSDTNINYLFGQIDSFNDVKININFELQKRKYFDNIIANTNNILLIENTIFKEKIVLYLNFFFNTNLLTYLNSRAPPFNS</sequence>
<keyword evidence="2" id="KW-1185">Reference proteome</keyword>
<accession>A0A6M8NKC8</accession>
<reference evidence="1 2" key="1">
    <citation type="submission" date="2017-09" db="EMBL/GenBank/DDBJ databases">
        <title>Genomics of the genus Arcobacter.</title>
        <authorList>
            <person name="Perez-Cataluna A."/>
            <person name="Figueras M.J."/>
            <person name="Salas-Masso N."/>
        </authorList>
    </citation>
    <scope>NUCLEOTIDE SEQUENCE [LARGE SCALE GENOMIC DNA]</scope>
    <source>
        <strain evidence="1 2">CECT 7834</strain>
    </source>
</reference>
<dbReference type="RefSeq" id="WP_129014686.1">
    <property type="nucleotide sequence ID" value="NZ_NXII01000035.1"/>
</dbReference>
<dbReference type="Proteomes" id="UP000290378">
    <property type="component" value="Unassembled WGS sequence"/>
</dbReference>
<proteinExistence type="predicted"/>
<dbReference type="EMBL" id="NXII01000035">
    <property type="protein sequence ID" value="RXI37142.1"/>
    <property type="molecule type" value="Genomic_DNA"/>
</dbReference>
<comment type="caution">
    <text evidence="1">The sequence shown here is derived from an EMBL/GenBank/DDBJ whole genome shotgun (WGS) entry which is preliminary data.</text>
</comment>
<evidence type="ECO:0000313" key="2">
    <source>
        <dbReference type="Proteomes" id="UP000290378"/>
    </source>
</evidence>
<organism evidence="1 2">
    <name type="scientific">Arcobacter cloacae</name>
    <dbReference type="NCBI Taxonomy" id="1054034"/>
    <lineage>
        <taxon>Bacteria</taxon>
        <taxon>Pseudomonadati</taxon>
        <taxon>Campylobacterota</taxon>
        <taxon>Epsilonproteobacteria</taxon>
        <taxon>Campylobacterales</taxon>
        <taxon>Arcobacteraceae</taxon>
        <taxon>Arcobacter</taxon>
    </lineage>
</organism>
<dbReference type="AlphaFoldDB" id="A0A6M8NKC8"/>
<evidence type="ECO:0000313" key="1">
    <source>
        <dbReference type="EMBL" id="RXI37142.1"/>
    </source>
</evidence>
<name>A0A6M8NKC8_9BACT</name>